<feature type="transmembrane region" description="Helical" evidence="1">
    <location>
        <begin position="95"/>
        <end position="128"/>
    </location>
</feature>
<dbReference type="EMBL" id="QLIX01000001">
    <property type="protein sequence ID" value="RAI61112.1"/>
    <property type="molecule type" value="Genomic_DNA"/>
</dbReference>
<keyword evidence="1" id="KW-0812">Transmembrane</keyword>
<dbReference type="Proteomes" id="UP000249065">
    <property type="component" value="Unassembled WGS sequence"/>
</dbReference>
<protein>
    <submittedName>
        <fullName evidence="3">Urease accessory protein</fullName>
    </submittedName>
</protein>
<dbReference type="OrthoDB" id="9808192at2"/>
<dbReference type="PIRSF" id="PIRSF016919">
    <property type="entry name" value="HupE_UreJ"/>
    <property type="match status" value="1"/>
</dbReference>
<dbReference type="InterPro" id="IPR007038">
    <property type="entry name" value="HupE_UreJ"/>
</dbReference>
<evidence type="ECO:0000256" key="2">
    <source>
        <dbReference type="SAM" id="SignalP"/>
    </source>
</evidence>
<proteinExistence type="predicted"/>
<evidence type="ECO:0000313" key="3">
    <source>
        <dbReference type="EMBL" id="RAI61112.1"/>
    </source>
</evidence>
<reference evidence="4" key="1">
    <citation type="submission" date="2018-06" db="EMBL/GenBank/DDBJ databases">
        <authorList>
            <person name="Khan S.A."/>
        </authorList>
    </citation>
    <scope>NUCLEOTIDE SEQUENCE [LARGE SCALE GENOMIC DNA]</scope>
    <source>
        <strain evidence="4">DB-1506</strain>
    </source>
</reference>
<keyword evidence="1" id="KW-1133">Transmembrane helix</keyword>
<feature type="signal peptide" evidence="2">
    <location>
        <begin position="1"/>
        <end position="23"/>
    </location>
</feature>
<feature type="transmembrane region" description="Helical" evidence="1">
    <location>
        <begin position="140"/>
        <end position="165"/>
    </location>
</feature>
<sequence length="178" mass="17395">MTPSGKALAALALPLLAPLPALAHPGHAEDLGLLAGMLHPLSGMDHLLAMLMVGLWAGLQGGRARLALPAAFLLAMLAGFGLGAAGLVVPGMEAGILASVILLVALAALAVPLPLPLAAGITALAGLLHGQAHGAEGLAMPGFVLGFLLVTAALIGAGLGFAALLQRIGFGSGLRRAA</sequence>
<organism evidence="3 4">
    <name type="scientific">Roseicella frigidaeris</name>
    <dbReference type="NCBI Taxonomy" id="2230885"/>
    <lineage>
        <taxon>Bacteria</taxon>
        <taxon>Pseudomonadati</taxon>
        <taxon>Pseudomonadota</taxon>
        <taxon>Alphaproteobacteria</taxon>
        <taxon>Acetobacterales</taxon>
        <taxon>Roseomonadaceae</taxon>
        <taxon>Roseicella</taxon>
    </lineage>
</organism>
<keyword evidence="2" id="KW-0732">Signal</keyword>
<keyword evidence="1" id="KW-0472">Membrane</keyword>
<accession>A0A327MFR8</accession>
<feature type="chain" id="PRO_5016378071" evidence="2">
    <location>
        <begin position="24"/>
        <end position="178"/>
    </location>
</feature>
<comment type="caution">
    <text evidence="3">The sequence shown here is derived from an EMBL/GenBank/DDBJ whole genome shotgun (WGS) entry which is preliminary data.</text>
</comment>
<evidence type="ECO:0000256" key="1">
    <source>
        <dbReference type="SAM" id="Phobius"/>
    </source>
</evidence>
<evidence type="ECO:0000313" key="4">
    <source>
        <dbReference type="Proteomes" id="UP000249065"/>
    </source>
</evidence>
<dbReference type="AlphaFoldDB" id="A0A327MFR8"/>
<keyword evidence="4" id="KW-1185">Reference proteome</keyword>
<name>A0A327MFR8_9PROT</name>
<dbReference type="Pfam" id="PF04955">
    <property type="entry name" value="HupE_UreJ"/>
    <property type="match status" value="1"/>
</dbReference>
<feature type="transmembrane region" description="Helical" evidence="1">
    <location>
        <begin position="66"/>
        <end position="89"/>
    </location>
</feature>
<gene>
    <name evidence="3" type="ORF">DOO78_01110</name>
</gene>